<proteinExistence type="predicted"/>
<name>A0A318KTI7_9FIRM</name>
<dbReference type="Pfam" id="PF13189">
    <property type="entry name" value="Cytidylate_kin2"/>
    <property type="match status" value="1"/>
</dbReference>
<dbReference type="OrthoDB" id="9781180at2"/>
<evidence type="ECO:0000313" key="3">
    <source>
        <dbReference type="Proteomes" id="UP000247612"/>
    </source>
</evidence>
<dbReference type="SUPFAM" id="SSF52540">
    <property type="entry name" value="P-loop containing nucleoside triphosphate hydrolases"/>
    <property type="match status" value="1"/>
</dbReference>
<evidence type="ECO:0000313" key="1">
    <source>
        <dbReference type="EMBL" id="MDY5167619.1"/>
    </source>
</evidence>
<dbReference type="Proteomes" id="UP000247612">
    <property type="component" value="Unassembled WGS sequence"/>
</dbReference>
<comment type="caution">
    <text evidence="2">The sequence shown here is derived from an EMBL/GenBank/DDBJ whole genome shotgun (WGS) entry which is preliminary data.</text>
</comment>
<keyword evidence="3" id="KW-1185">Reference proteome</keyword>
<reference evidence="1" key="2">
    <citation type="submission" date="2022-03" db="EMBL/GenBank/DDBJ databases">
        <title>First case of bacteraemia caused by Dielma fastidiosa in a patient hospitalised with diverticulitis.</title>
        <authorList>
            <person name="Forman-Ankjaer B."/>
            <person name="Hvid-Jensen F."/>
            <person name="Kobel C.M."/>
            <person name="Greve T."/>
        </authorList>
    </citation>
    <scope>NUCLEOTIDE SEQUENCE</scope>
    <source>
        <strain evidence="1">AUH_DF_2021</strain>
    </source>
</reference>
<organism evidence="2 3">
    <name type="scientific">Dielma fastidiosa</name>
    <dbReference type="NCBI Taxonomy" id="1034346"/>
    <lineage>
        <taxon>Bacteria</taxon>
        <taxon>Bacillati</taxon>
        <taxon>Bacillota</taxon>
        <taxon>Erysipelotrichia</taxon>
        <taxon>Erysipelotrichales</taxon>
        <taxon>Erysipelotrichaceae</taxon>
        <taxon>Dielma</taxon>
    </lineage>
</organism>
<keyword evidence="2" id="KW-0418">Kinase</keyword>
<keyword evidence="2" id="KW-0808">Transferase</keyword>
<dbReference type="Proteomes" id="UP001276902">
    <property type="component" value="Unassembled WGS sequence"/>
</dbReference>
<dbReference type="EMBL" id="QJKH01000006">
    <property type="protein sequence ID" value="PXX78996.1"/>
    <property type="molecule type" value="Genomic_DNA"/>
</dbReference>
<evidence type="ECO:0000313" key="2">
    <source>
        <dbReference type="EMBL" id="PXX78996.1"/>
    </source>
</evidence>
<sequence>MDKKIIITIAREYGSGGREIGKKIADKLKIPFYDKELITMAAKESGFKQEMFEKNDEQVDYSNNYLTAIGYVLGSPIAGLTDISMNDELHQIQANVIRQLAEKGSCVIVGRCANYVLRNDPSLVSLFITGKTEDKILRVVNDYHTASLEDAEKLMEKTDKRRGNYYNYYTNQDWKDAQHYDLCVNSSVLGIDKTVDLICEFINLKA</sequence>
<dbReference type="STRING" id="1034346.GCA_000313565_01169"/>
<dbReference type="RefSeq" id="WP_022937485.1">
    <property type="nucleotide sequence ID" value="NZ_BAABZA010000001.1"/>
</dbReference>
<dbReference type="InterPro" id="IPR027417">
    <property type="entry name" value="P-loop_NTPase"/>
</dbReference>
<dbReference type="EMBL" id="JALDAW010000011">
    <property type="protein sequence ID" value="MDY5167619.1"/>
    <property type="molecule type" value="Genomic_DNA"/>
</dbReference>
<dbReference type="AlphaFoldDB" id="A0A318KTI7"/>
<dbReference type="GO" id="GO:0016301">
    <property type="term" value="F:kinase activity"/>
    <property type="evidence" value="ECO:0007669"/>
    <property type="project" value="UniProtKB-KW"/>
</dbReference>
<protein>
    <submittedName>
        <fullName evidence="1 2">Cytidylate kinase</fullName>
    </submittedName>
</protein>
<accession>A0A318KTI7</accession>
<gene>
    <name evidence="2" type="ORF">DES51_106115</name>
    <name evidence="1" type="ORF">MQE39_05715</name>
</gene>
<reference evidence="2 3" key="1">
    <citation type="submission" date="2018-05" db="EMBL/GenBank/DDBJ databases">
        <title>Genomic Encyclopedia of Type Strains, Phase IV (KMG-IV): sequencing the most valuable type-strain genomes for metagenomic binning, comparative biology and taxonomic classification.</title>
        <authorList>
            <person name="Goeker M."/>
        </authorList>
    </citation>
    <scope>NUCLEOTIDE SEQUENCE [LARGE SCALE GENOMIC DNA]</scope>
    <source>
        <strain evidence="2 3">JC118</strain>
    </source>
</reference>
<dbReference type="Gene3D" id="3.40.50.300">
    <property type="entry name" value="P-loop containing nucleotide triphosphate hydrolases"/>
    <property type="match status" value="1"/>
</dbReference>